<dbReference type="EMBL" id="SMLB01000023">
    <property type="protein sequence ID" value="TDD68114.1"/>
    <property type="molecule type" value="Genomic_DNA"/>
</dbReference>
<name>A0A4R5ABB7_9ACTN</name>
<dbReference type="OrthoDB" id="9805307at2"/>
<evidence type="ECO:0000256" key="2">
    <source>
        <dbReference type="ARBA" id="ARBA00022723"/>
    </source>
</evidence>
<dbReference type="PANTHER" id="PTHR42796">
    <property type="entry name" value="FUMARYLACETOACETATE HYDROLASE DOMAIN-CONTAINING PROTEIN 2A-RELATED"/>
    <property type="match status" value="1"/>
</dbReference>
<keyword evidence="5" id="KW-1185">Reference proteome</keyword>
<dbReference type="InterPro" id="IPR011234">
    <property type="entry name" value="Fumarylacetoacetase-like_C"/>
</dbReference>
<dbReference type="GO" id="GO:0016853">
    <property type="term" value="F:isomerase activity"/>
    <property type="evidence" value="ECO:0007669"/>
    <property type="project" value="UniProtKB-ARBA"/>
</dbReference>
<accession>A0A4R5ABB7</accession>
<dbReference type="SUPFAM" id="SSF56529">
    <property type="entry name" value="FAH"/>
    <property type="match status" value="1"/>
</dbReference>
<organism evidence="4 5">
    <name type="scientific">Jiangella aurantiaca</name>
    <dbReference type="NCBI Taxonomy" id="2530373"/>
    <lineage>
        <taxon>Bacteria</taxon>
        <taxon>Bacillati</taxon>
        <taxon>Actinomycetota</taxon>
        <taxon>Actinomycetes</taxon>
        <taxon>Jiangellales</taxon>
        <taxon>Jiangellaceae</taxon>
        <taxon>Jiangella</taxon>
    </lineage>
</organism>
<dbReference type="GO" id="GO:0046872">
    <property type="term" value="F:metal ion binding"/>
    <property type="evidence" value="ECO:0007669"/>
    <property type="project" value="UniProtKB-KW"/>
</dbReference>
<feature type="domain" description="Fumarylacetoacetase-like C-terminal" evidence="3">
    <location>
        <begin position="71"/>
        <end position="289"/>
    </location>
</feature>
<comment type="caution">
    <text evidence="4">The sequence shown here is derived from an EMBL/GenBank/DDBJ whole genome shotgun (WGS) entry which is preliminary data.</text>
</comment>
<dbReference type="RefSeq" id="WP_132104349.1">
    <property type="nucleotide sequence ID" value="NZ_SMLB01000023.1"/>
</dbReference>
<dbReference type="Gene3D" id="3.90.850.10">
    <property type="entry name" value="Fumarylacetoacetase-like, C-terminal domain"/>
    <property type="match status" value="1"/>
</dbReference>
<comment type="similarity">
    <text evidence="1">Belongs to the FAH family.</text>
</comment>
<dbReference type="Pfam" id="PF01557">
    <property type="entry name" value="FAA_hydrolase"/>
    <property type="match status" value="1"/>
</dbReference>
<protein>
    <submittedName>
        <fullName evidence="4">FAA hydrolase family protein</fullName>
    </submittedName>
</protein>
<dbReference type="GO" id="GO:0016787">
    <property type="term" value="F:hydrolase activity"/>
    <property type="evidence" value="ECO:0007669"/>
    <property type="project" value="UniProtKB-KW"/>
</dbReference>
<keyword evidence="2" id="KW-0479">Metal-binding</keyword>
<dbReference type="Proteomes" id="UP000295217">
    <property type="component" value="Unassembled WGS sequence"/>
</dbReference>
<evidence type="ECO:0000313" key="5">
    <source>
        <dbReference type="Proteomes" id="UP000295217"/>
    </source>
</evidence>
<keyword evidence="4" id="KW-0378">Hydrolase</keyword>
<dbReference type="AlphaFoldDB" id="A0A4R5ABB7"/>
<proteinExistence type="inferred from homology"/>
<dbReference type="InterPro" id="IPR036663">
    <property type="entry name" value="Fumarylacetoacetase_C_sf"/>
</dbReference>
<reference evidence="4 5" key="1">
    <citation type="submission" date="2019-02" db="EMBL/GenBank/DDBJ databases">
        <title>Draft genome sequences of novel Actinobacteria.</title>
        <authorList>
            <person name="Sahin N."/>
            <person name="Ay H."/>
            <person name="Saygin H."/>
        </authorList>
    </citation>
    <scope>NUCLEOTIDE SEQUENCE [LARGE SCALE GENOMIC DNA]</scope>
    <source>
        <strain evidence="4 5">8K307</strain>
    </source>
</reference>
<dbReference type="PANTHER" id="PTHR42796:SF4">
    <property type="entry name" value="FUMARYLACETOACETATE HYDROLASE DOMAIN-CONTAINING PROTEIN 2A"/>
    <property type="match status" value="1"/>
</dbReference>
<dbReference type="GO" id="GO:0019752">
    <property type="term" value="P:carboxylic acid metabolic process"/>
    <property type="evidence" value="ECO:0007669"/>
    <property type="project" value="UniProtKB-ARBA"/>
</dbReference>
<evidence type="ECO:0000259" key="3">
    <source>
        <dbReference type="Pfam" id="PF01557"/>
    </source>
</evidence>
<evidence type="ECO:0000256" key="1">
    <source>
        <dbReference type="ARBA" id="ARBA00010211"/>
    </source>
</evidence>
<sequence length="289" mass="30300">MKLVSYTRDGVTRHGYVADEAATTVAELGDGDLTALVQAGAGTTGWQPADPAATHPLTGVELRAPITRPTKVLAVAANYQEHVAEGGGEPLDKSTLAPRLFLKPGTSVTNPGADIPLPSVSTQVDWEAELVVVIGRGGKDIPVERALEYVAGYAVGNDVSARSVDYGYERDTSSSAVTFFDWLAGKWPDGFAPYGPYLVTADEVPDPQDLDVELEVNGTLRQKGSTADMIFTVAELVSFASRLMTLEPTDIIMTGTPAGVGAASGTYLASGDEMTVRIAGLGTLTNRVV</sequence>
<gene>
    <name evidence="4" type="ORF">E1262_17080</name>
</gene>
<evidence type="ECO:0000313" key="4">
    <source>
        <dbReference type="EMBL" id="TDD68114.1"/>
    </source>
</evidence>
<dbReference type="InterPro" id="IPR051121">
    <property type="entry name" value="FAH"/>
</dbReference>
<dbReference type="FunFam" id="3.90.850.10:FF:000002">
    <property type="entry name" value="2-hydroxyhepta-2,4-diene-1,7-dioate isomerase"/>
    <property type="match status" value="1"/>
</dbReference>